<dbReference type="AlphaFoldDB" id="A0A1F5FGU6"/>
<name>A0A1F5FGU6_9BACT</name>
<gene>
    <name evidence="1" type="ORF">A2368_03310</name>
</gene>
<comment type="caution">
    <text evidence="1">The sequence shown here is derived from an EMBL/GenBank/DDBJ whole genome shotgun (WGS) entry which is preliminary data.</text>
</comment>
<reference evidence="1 2" key="1">
    <citation type="journal article" date="2016" name="Nat. Commun.">
        <title>Thousands of microbial genomes shed light on interconnected biogeochemical processes in an aquifer system.</title>
        <authorList>
            <person name="Anantharaman K."/>
            <person name="Brown C.T."/>
            <person name="Hug L.A."/>
            <person name="Sharon I."/>
            <person name="Castelle C.J."/>
            <person name="Probst A.J."/>
            <person name="Thomas B.C."/>
            <person name="Singh A."/>
            <person name="Wilkins M.J."/>
            <person name="Karaoz U."/>
            <person name="Brodie E.L."/>
            <person name="Williams K.H."/>
            <person name="Hubbard S.S."/>
            <person name="Banfield J.F."/>
        </authorList>
    </citation>
    <scope>NUCLEOTIDE SEQUENCE [LARGE SCALE GENOMIC DNA]</scope>
</reference>
<protein>
    <submittedName>
        <fullName evidence="1">Uncharacterized protein</fullName>
    </submittedName>
</protein>
<organism evidence="1 2">
    <name type="scientific">Candidatus Collierbacteria bacterium RIFOXYB1_FULL_49_13</name>
    <dbReference type="NCBI Taxonomy" id="1817728"/>
    <lineage>
        <taxon>Bacteria</taxon>
        <taxon>Candidatus Collieribacteriota</taxon>
    </lineage>
</organism>
<accession>A0A1F5FGU6</accession>
<evidence type="ECO:0000313" key="1">
    <source>
        <dbReference type="EMBL" id="OGD78836.1"/>
    </source>
</evidence>
<dbReference type="EMBL" id="MFAM01000034">
    <property type="protein sequence ID" value="OGD78836.1"/>
    <property type="molecule type" value="Genomic_DNA"/>
</dbReference>
<proteinExistence type="predicted"/>
<evidence type="ECO:0000313" key="2">
    <source>
        <dbReference type="Proteomes" id="UP000176682"/>
    </source>
</evidence>
<dbReference type="Proteomes" id="UP000176682">
    <property type="component" value="Unassembled WGS sequence"/>
</dbReference>
<sequence>MFLHQLVRRAMDDLLYFPRLWGFLKIPAEHVEVQNDAEQQAWQSIPVPDHEHQFKPEQGPMIELAGAIAGKHKLTEREQEAFLELVTSFLGNKKYLIQMHPFINDRLNQALITFFSILIGN</sequence>